<dbReference type="AlphaFoldDB" id="A0AA49IUG5"/>
<protein>
    <submittedName>
        <fullName evidence="1">Uncharacterized protein</fullName>
    </submittedName>
</protein>
<dbReference type="EMBL" id="CP107246">
    <property type="protein sequence ID" value="WIM05442.1"/>
    <property type="molecule type" value="Genomic_DNA"/>
</dbReference>
<gene>
    <name evidence="1" type="ORF">OHM77_12265</name>
</gene>
<proteinExistence type="predicted"/>
<evidence type="ECO:0000313" key="1">
    <source>
        <dbReference type="EMBL" id="WIM05442.1"/>
    </source>
</evidence>
<organism evidence="1">
    <name type="scientific">Candidatus Nitricoxidivorans perseverans</name>
    <dbReference type="NCBI Taxonomy" id="2975601"/>
    <lineage>
        <taxon>Bacteria</taxon>
        <taxon>Pseudomonadati</taxon>
        <taxon>Pseudomonadota</taxon>
        <taxon>Betaproteobacteria</taxon>
        <taxon>Nitrosomonadales</taxon>
        <taxon>Sterolibacteriaceae</taxon>
        <taxon>Candidatus Nitricoxidivorans</taxon>
    </lineage>
</organism>
<dbReference type="KEGG" id="npv:OHM77_12265"/>
<sequence>MLLAVRAGRIDPRLLASARSLSQRMDADLDILVLAAGAGDAIPAEVDAFVRTLRDEGVAYTLTVKPGLRRRDIVQYANTHECIATVVIDSIEGWESVAADRASDPWARLACPLVTAAPAKTSNH</sequence>
<accession>A0AA49IUG5</accession>
<reference evidence="1" key="1">
    <citation type="journal article" date="2023" name="Nat. Microbiol.">
        <title>Enrichment and characterization of a nitric oxide-reducing microbial community in a continuous bioreactor.</title>
        <authorList>
            <person name="Garrido-Amador P."/>
            <person name="Stortenbeker N."/>
            <person name="Wessels H.J.C.T."/>
            <person name="Speth D.R."/>
            <person name="Garcia-Heredia I."/>
            <person name="Kartal B."/>
        </authorList>
    </citation>
    <scope>NUCLEOTIDE SEQUENCE</scope>
    <source>
        <strain evidence="1">MAG1</strain>
    </source>
</reference>
<dbReference type="Proteomes" id="UP001234916">
    <property type="component" value="Chromosome"/>
</dbReference>
<name>A0AA49IUG5_9PROT</name>